<feature type="domain" description="Helicase ATP-binding" evidence="1">
    <location>
        <begin position="35"/>
        <end position="192"/>
    </location>
</feature>
<name>A0A5J6FD58_9ACTN</name>
<accession>A0A5J6FD58</accession>
<dbReference type="Gene3D" id="3.40.50.300">
    <property type="entry name" value="P-loop containing nucleotide triphosphate hydrolases"/>
    <property type="match status" value="2"/>
</dbReference>
<keyword evidence="2" id="KW-0347">Helicase</keyword>
<dbReference type="RefSeq" id="WP_150489536.1">
    <property type="nucleotide sequence ID" value="NZ_BMUV01000006.1"/>
</dbReference>
<dbReference type="InterPro" id="IPR014001">
    <property type="entry name" value="Helicase_ATP-bd"/>
</dbReference>
<dbReference type="GO" id="GO:0005829">
    <property type="term" value="C:cytosol"/>
    <property type="evidence" value="ECO:0007669"/>
    <property type="project" value="TreeGrafter"/>
</dbReference>
<gene>
    <name evidence="2" type="ORF">CP967_21610</name>
</gene>
<dbReference type="GO" id="GO:0003677">
    <property type="term" value="F:DNA binding"/>
    <property type="evidence" value="ECO:0007669"/>
    <property type="project" value="InterPro"/>
</dbReference>
<dbReference type="GO" id="GO:0004386">
    <property type="term" value="F:helicase activity"/>
    <property type="evidence" value="ECO:0007669"/>
    <property type="project" value="UniProtKB-KW"/>
</dbReference>
<sequence length="593" mass="65587">MTTTASHHLSPAFPGRAPWGTAGKLRAWQQGAMEKYVQEQPRDFLAVATPGAGKTTFALTLASWLLHHHVVQQITVVAPTEHLKKQWAEAAARIGIKLDPEYSAGPVSREYHGVAVTYAGVGVRPMLHRNRCEQRKTLVILDEIHHAGDSKSWGEACQEAFDPATRRLALTGTPFRSDTNPIPFVAYEEGNDGIRRSSADYTYGYGNALADGVVRPVIFLSYSGNMRWRTKAGDEVAARLGEPMTKDAIGQAWRTALAPTGEWIPNVLAAADKRLTEVRKGIPDAGGLVIATDQDSAREYAKILKRITGDRPTVVLSDEKAASKKIDTFSQDDSRWMVAVRMVSEGVDVPRLAVGVYATTISTPLFFAQAVGRFVRSRRRGETASVFLPTIPMLLDFANEMEVERDHVLDKPKKGGEEENPFAEEDQLLADAEKLEDEETEEQLPFEALESDAVFDRVLYDGAEFGMQAHPGSEEEQDYLGIPGLLEPDQVQLLLQKRQTRQIAHSRQKPAAEADLLEKPAEARPVVTHKQLLELRKRLNTMVSAYTHQSGKPHGVIHTELRRVCGGPPSAEATAGQIQDRIAKVQEWATRMR</sequence>
<dbReference type="InterPro" id="IPR006935">
    <property type="entry name" value="Helicase/UvrB_N"/>
</dbReference>
<dbReference type="PROSITE" id="PS51192">
    <property type="entry name" value="HELICASE_ATP_BIND_1"/>
    <property type="match status" value="1"/>
</dbReference>
<protein>
    <submittedName>
        <fullName evidence="2">DEAD/DEAH box helicase</fullName>
    </submittedName>
</protein>
<keyword evidence="2" id="KW-0067">ATP-binding</keyword>
<dbReference type="KEGG" id="snk:CP967_21610"/>
<keyword evidence="3" id="KW-1185">Reference proteome</keyword>
<evidence type="ECO:0000259" key="1">
    <source>
        <dbReference type="PROSITE" id="PS51192"/>
    </source>
</evidence>
<evidence type="ECO:0000313" key="3">
    <source>
        <dbReference type="Proteomes" id="UP000326178"/>
    </source>
</evidence>
<reference evidence="2 3" key="1">
    <citation type="submission" date="2017-09" db="EMBL/GenBank/DDBJ databases">
        <authorList>
            <person name="Lee N."/>
            <person name="Cho B.-K."/>
        </authorList>
    </citation>
    <scope>NUCLEOTIDE SEQUENCE [LARGE SCALE GENOMIC DNA]</scope>
    <source>
        <strain evidence="2 3">ATCC 12769</strain>
    </source>
</reference>
<proteinExistence type="predicted"/>
<dbReference type="PANTHER" id="PTHR47396">
    <property type="entry name" value="TYPE I RESTRICTION ENZYME ECOKI R PROTEIN"/>
    <property type="match status" value="1"/>
</dbReference>
<keyword evidence="2" id="KW-0547">Nucleotide-binding</keyword>
<keyword evidence="2" id="KW-0378">Hydrolase</keyword>
<organism evidence="2 3">
    <name type="scientific">Streptomyces nitrosporeus</name>
    <dbReference type="NCBI Taxonomy" id="28894"/>
    <lineage>
        <taxon>Bacteria</taxon>
        <taxon>Bacillati</taxon>
        <taxon>Actinomycetota</taxon>
        <taxon>Actinomycetes</taxon>
        <taxon>Kitasatosporales</taxon>
        <taxon>Streptomycetaceae</taxon>
        <taxon>Streptomyces</taxon>
    </lineage>
</organism>
<dbReference type="Pfam" id="PF04851">
    <property type="entry name" value="ResIII"/>
    <property type="match status" value="1"/>
</dbReference>
<dbReference type="EMBL" id="CP023702">
    <property type="protein sequence ID" value="QEU74242.1"/>
    <property type="molecule type" value="Genomic_DNA"/>
</dbReference>
<dbReference type="GO" id="GO:0016787">
    <property type="term" value="F:hydrolase activity"/>
    <property type="evidence" value="ECO:0007669"/>
    <property type="project" value="InterPro"/>
</dbReference>
<dbReference type="Proteomes" id="UP000326178">
    <property type="component" value="Chromosome"/>
</dbReference>
<dbReference type="SUPFAM" id="SSF52540">
    <property type="entry name" value="P-loop containing nucleoside triphosphate hydrolases"/>
    <property type="match status" value="2"/>
</dbReference>
<dbReference type="GO" id="GO:0005524">
    <property type="term" value="F:ATP binding"/>
    <property type="evidence" value="ECO:0007669"/>
    <property type="project" value="InterPro"/>
</dbReference>
<dbReference type="OrthoDB" id="5165890at2"/>
<dbReference type="SMART" id="SM00487">
    <property type="entry name" value="DEXDc"/>
    <property type="match status" value="1"/>
</dbReference>
<dbReference type="InterPro" id="IPR050742">
    <property type="entry name" value="Helicase_Restrict-Modif_Enz"/>
</dbReference>
<dbReference type="AlphaFoldDB" id="A0A5J6FD58"/>
<evidence type="ECO:0000313" key="2">
    <source>
        <dbReference type="EMBL" id="QEU74242.1"/>
    </source>
</evidence>
<dbReference type="PANTHER" id="PTHR47396:SF2">
    <property type="entry name" value="HELICASE ATP-BINDING DOMAIN-CONTAINING PROTEIN"/>
    <property type="match status" value="1"/>
</dbReference>
<dbReference type="InterPro" id="IPR027417">
    <property type="entry name" value="P-loop_NTPase"/>
</dbReference>